<dbReference type="RefSeq" id="WP_277532002.1">
    <property type="nucleotide sequence ID" value="NZ_JAPDIA010000003.1"/>
</dbReference>
<evidence type="ECO:0000259" key="2">
    <source>
        <dbReference type="Pfam" id="PF02518"/>
    </source>
</evidence>
<organism evidence="3 4">
    <name type="scientific">Cohnella rhizosphaerae</name>
    <dbReference type="NCBI Taxonomy" id="1457232"/>
    <lineage>
        <taxon>Bacteria</taxon>
        <taxon>Bacillati</taxon>
        <taxon>Bacillota</taxon>
        <taxon>Bacilli</taxon>
        <taxon>Bacillales</taxon>
        <taxon>Paenibacillaceae</taxon>
        <taxon>Cohnella</taxon>
    </lineage>
</organism>
<evidence type="ECO:0000313" key="3">
    <source>
        <dbReference type="EMBL" id="MDG0810268.1"/>
    </source>
</evidence>
<evidence type="ECO:0000313" key="4">
    <source>
        <dbReference type="Proteomes" id="UP001153404"/>
    </source>
</evidence>
<dbReference type="InterPro" id="IPR003594">
    <property type="entry name" value="HATPase_dom"/>
</dbReference>
<feature type="region of interest" description="Disordered" evidence="1">
    <location>
        <begin position="115"/>
        <end position="145"/>
    </location>
</feature>
<dbReference type="PANTHER" id="PTHR34220">
    <property type="entry name" value="SENSOR HISTIDINE KINASE YPDA"/>
    <property type="match status" value="1"/>
</dbReference>
<dbReference type="EMBL" id="JAPDIA010000003">
    <property type="protein sequence ID" value="MDG0810268.1"/>
    <property type="molecule type" value="Genomic_DNA"/>
</dbReference>
<proteinExistence type="predicted"/>
<dbReference type="PANTHER" id="PTHR34220:SF7">
    <property type="entry name" value="SENSOR HISTIDINE KINASE YPDA"/>
    <property type="match status" value="1"/>
</dbReference>
<feature type="domain" description="Histidine kinase/HSP90-like ATPase" evidence="2">
    <location>
        <begin position="1"/>
        <end position="112"/>
    </location>
</feature>
<dbReference type="SUPFAM" id="SSF55874">
    <property type="entry name" value="ATPase domain of HSP90 chaperone/DNA topoisomerase II/histidine kinase"/>
    <property type="match status" value="1"/>
</dbReference>
<dbReference type="Gene3D" id="3.30.565.10">
    <property type="entry name" value="Histidine kinase-like ATPase, C-terminal domain"/>
    <property type="match status" value="1"/>
</dbReference>
<evidence type="ECO:0000256" key="1">
    <source>
        <dbReference type="SAM" id="MobiDB-lite"/>
    </source>
</evidence>
<sequence length="145" mass="15492">MVQPFVENSVIHGFGKKVPDGTMFRIEIETEADAAVPGAHLLLRIRDNGIGFPEDMLADLAAGTYAEGTGEEHLGIWNILRRYRMLYGDERGIAFANAPEGGAVVTIRLPAPGCGGCDRGGPERGRRRRGASGLARSEGEDGKAD</sequence>
<protein>
    <submittedName>
        <fullName evidence="3">ATP-binding protein</fullName>
    </submittedName>
</protein>
<keyword evidence="3" id="KW-0547">Nucleotide-binding</keyword>
<dbReference type="InterPro" id="IPR050640">
    <property type="entry name" value="Bact_2-comp_sensor_kinase"/>
</dbReference>
<name>A0A9X4QTF0_9BACL</name>
<keyword evidence="3" id="KW-0067">ATP-binding</keyword>
<comment type="caution">
    <text evidence="3">The sequence shown here is derived from an EMBL/GenBank/DDBJ whole genome shotgun (WGS) entry which is preliminary data.</text>
</comment>
<dbReference type="AlphaFoldDB" id="A0A9X4QTF0"/>
<dbReference type="Pfam" id="PF02518">
    <property type="entry name" value="HATPase_c"/>
    <property type="match status" value="1"/>
</dbReference>
<accession>A0A9X4QTF0</accession>
<dbReference type="InterPro" id="IPR036890">
    <property type="entry name" value="HATPase_C_sf"/>
</dbReference>
<dbReference type="Proteomes" id="UP001153404">
    <property type="component" value="Unassembled WGS sequence"/>
</dbReference>
<reference evidence="3" key="1">
    <citation type="submission" date="2022-10" db="EMBL/GenBank/DDBJ databases">
        <title>Comparative genomic analysis of Cohnella hashimotonis sp. nov., isolated from the International Space Station.</title>
        <authorList>
            <person name="Simpson A."/>
            <person name="Venkateswaran K."/>
        </authorList>
    </citation>
    <scope>NUCLEOTIDE SEQUENCE</scope>
    <source>
        <strain evidence="3">DSM 28161</strain>
    </source>
</reference>
<keyword evidence="4" id="KW-1185">Reference proteome</keyword>
<dbReference type="GO" id="GO:0005524">
    <property type="term" value="F:ATP binding"/>
    <property type="evidence" value="ECO:0007669"/>
    <property type="project" value="UniProtKB-KW"/>
</dbReference>
<gene>
    <name evidence="3" type="ORF">OMP40_13625</name>
</gene>